<dbReference type="EMBL" id="ARYM01000009">
    <property type="protein sequence ID" value="KCZ98771.1"/>
    <property type="molecule type" value="Genomic_DNA"/>
</dbReference>
<feature type="region of interest" description="Disordered" evidence="1">
    <location>
        <begin position="1"/>
        <end position="23"/>
    </location>
</feature>
<evidence type="ECO:0000256" key="1">
    <source>
        <dbReference type="SAM" id="MobiDB-lite"/>
    </source>
</evidence>
<organism evidence="2 3">
    <name type="scientific">Hyphomonas polymorpha PS728</name>
    <dbReference type="NCBI Taxonomy" id="1280954"/>
    <lineage>
        <taxon>Bacteria</taxon>
        <taxon>Pseudomonadati</taxon>
        <taxon>Pseudomonadota</taxon>
        <taxon>Alphaproteobacteria</taxon>
        <taxon>Hyphomonadales</taxon>
        <taxon>Hyphomonadaceae</taxon>
        <taxon>Hyphomonas</taxon>
    </lineage>
</organism>
<dbReference type="eggNOG" id="ENOG5033BTU">
    <property type="taxonomic scope" value="Bacteria"/>
</dbReference>
<accession>A0A062VKZ1</accession>
<dbReference type="InterPro" id="IPR021880">
    <property type="entry name" value="DUF3489"/>
</dbReference>
<gene>
    <name evidence="2" type="ORF">HPO_09453</name>
</gene>
<protein>
    <recommendedName>
        <fullName evidence="4">DUF3489 domain-containing protein</fullName>
    </recommendedName>
</protein>
<dbReference type="RefSeq" id="WP_035597542.1">
    <property type="nucleotide sequence ID" value="NZ_ARYM01000009.1"/>
</dbReference>
<dbReference type="STRING" id="1280954.HPO_09453"/>
<dbReference type="PATRIC" id="fig|1280954.3.peg.1914"/>
<sequence>MTRTKSTKAPAKPSASKTEQLRTLVSGPAGITVEELSAKLGWLHHTTRAALTRMRQAGIALEKLEPAEGSRQCRYRIAGAKK</sequence>
<dbReference type="Proteomes" id="UP000027100">
    <property type="component" value="Unassembled WGS sequence"/>
</dbReference>
<evidence type="ECO:0000313" key="2">
    <source>
        <dbReference type="EMBL" id="KCZ98771.1"/>
    </source>
</evidence>
<name>A0A062VKZ1_9PROT</name>
<proteinExistence type="predicted"/>
<keyword evidence="3" id="KW-1185">Reference proteome</keyword>
<dbReference type="Pfam" id="PF11994">
    <property type="entry name" value="DUF3489"/>
    <property type="match status" value="1"/>
</dbReference>
<dbReference type="AlphaFoldDB" id="A0A062VKZ1"/>
<reference evidence="2 3" key="1">
    <citation type="journal article" date="2014" name="Antonie Van Leeuwenhoek">
        <title>Hyphomonas beringensis sp. nov. and Hyphomonas chukchiensis sp. nov., isolated from surface seawater of the Bering Sea and Chukchi Sea.</title>
        <authorList>
            <person name="Li C."/>
            <person name="Lai Q."/>
            <person name="Li G."/>
            <person name="Dong C."/>
            <person name="Wang J."/>
            <person name="Liao Y."/>
            <person name="Shao Z."/>
        </authorList>
    </citation>
    <scope>NUCLEOTIDE SEQUENCE [LARGE SCALE GENOMIC DNA]</scope>
    <source>
        <strain evidence="2 3">PS728</strain>
    </source>
</reference>
<evidence type="ECO:0000313" key="3">
    <source>
        <dbReference type="Proteomes" id="UP000027100"/>
    </source>
</evidence>
<dbReference type="OrthoDB" id="7206991at2"/>
<evidence type="ECO:0008006" key="4">
    <source>
        <dbReference type="Google" id="ProtNLM"/>
    </source>
</evidence>
<comment type="caution">
    <text evidence="2">The sequence shown here is derived from an EMBL/GenBank/DDBJ whole genome shotgun (WGS) entry which is preliminary data.</text>
</comment>